<keyword evidence="4 6" id="KW-0238">DNA-binding</keyword>
<dbReference type="PANTHER" id="PTHR43133">
    <property type="entry name" value="RNA POLYMERASE ECF-TYPE SIGMA FACTO"/>
    <property type="match status" value="1"/>
</dbReference>
<dbReference type="InterPro" id="IPR000838">
    <property type="entry name" value="RNA_pol_sigma70_ECF_CS"/>
</dbReference>
<dbReference type="GO" id="GO:0003677">
    <property type="term" value="F:DNA binding"/>
    <property type="evidence" value="ECO:0007669"/>
    <property type="project" value="UniProtKB-KW"/>
</dbReference>
<dbReference type="Gene3D" id="1.10.1740.10">
    <property type="match status" value="1"/>
</dbReference>
<dbReference type="SUPFAM" id="SSF88946">
    <property type="entry name" value="Sigma2 domain of RNA polymerase sigma factors"/>
    <property type="match status" value="1"/>
</dbReference>
<accession>A0A2R5F419</accession>
<keyword evidence="10" id="KW-1185">Reference proteome</keyword>
<dbReference type="GO" id="GO:0016987">
    <property type="term" value="F:sigma factor activity"/>
    <property type="evidence" value="ECO:0007669"/>
    <property type="project" value="UniProtKB-KW"/>
</dbReference>
<dbReference type="InterPro" id="IPR013249">
    <property type="entry name" value="RNA_pol_sigma70_r4_t2"/>
</dbReference>
<sequence>MSDLSEHYLRYLAPGYDRTEVLEELMGTYGEEVWRFAYFMTRRRDAADDIAQETFIAAYDGMYAYRSESSVKSWLFGIARNKSLHYLRSAFFRKVRAMDNYSLNRSLSGETSSAEQVVMDRMEAGAVWAKVLKLKRKHREVLVMAYHYEMSMAEIAAVLGVAEGTVKSRLSRAKQSMSKLLDVSRDEGEIG</sequence>
<dbReference type="Pfam" id="PF08281">
    <property type="entry name" value="Sigma70_r4_2"/>
    <property type="match status" value="1"/>
</dbReference>
<comment type="similarity">
    <text evidence="1 6">Belongs to the sigma-70 factor family. ECF subfamily.</text>
</comment>
<dbReference type="Proteomes" id="UP000245202">
    <property type="component" value="Unassembled WGS sequence"/>
</dbReference>
<dbReference type="AlphaFoldDB" id="A0A2R5F419"/>
<reference evidence="9 10" key="1">
    <citation type="submission" date="2017-08" db="EMBL/GenBank/DDBJ databases">
        <title>Substantial Increase in Enzyme Production by Combined Drug-Resistance Mutations in Paenibacillus agaridevorans.</title>
        <authorList>
            <person name="Tanaka Y."/>
            <person name="Funane K."/>
            <person name="Hosaka T."/>
            <person name="Shiwa Y."/>
            <person name="Fujita N."/>
            <person name="Miyazaki T."/>
            <person name="Yoshikawa H."/>
            <person name="Murakami K."/>
            <person name="Kasahara K."/>
            <person name="Inaoka T."/>
            <person name="Hiraga Y."/>
            <person name="Ochi K."/>
        </authorList>
    </citation>
    <scope>NUCLEOTIDE SEQUENCE [LARGE SCALE GENOMIC DNA]</scope>
    <source>
        <strain evidence="9 10">T-3040</strain>
    </source>
</reference>
<dbReference type="EMBL" id="BDQX01000356">
    <property type="protein sequence ID" value="GBG10841.1"/>
    <property type="molecule type" value="Genomic_DNA"/>
</dbReference>
<gene>
    <name evidence="9" type="ORF">PAT3040_05609</name>
</gene>
<evidence type="ECO:0000313" key="10">
    <source>
        <dbReference type="Proteomes" id="UP000245202"/>
    </source>
</evidence>
<name>A0A2R5F419_9BACL</name>
<dbReference type="PANTHER" id="PTHR43133:SF46">
    <property type="entry name" value="RNA POLYMERASE SIGMA-70 FACTOR ECF SUBFAMILY"/>
    <property type="match status" value="1"/>
</dbReference>
<dbReference type="InterPro" id="IPR007627">
    <property type="entry name" value="RNA_pol_sigma70_r2"/>
</dbReference>
<evidence type="ECO:0000256" key="3">
    <source>
        <dbReference type="ARBA" id="ARBA00023082"/>
    </source>
</evidence>
<dbReference type="GO" id="GO:0006950">
    <property type="term" value="P:response to stress"/>
    <property type="evidence" value="ECO:0007669"/>
    <property type="project" value="UniProtKB-ARBA"/>
</dbReference>
<dbReference type="Pfam" id="PF04542">
    <property type="entry name" value="Sigma70_r2"/>
    <property type="match status" value="1"/>
</dbReference>
<organism evidence="9 10">
    <name type="scientific">Paenibacillus agaridevorans</name>
    <dbReference type="NCBI Taxonomy" id="171404"/>
    <lineage>
        <taxon>Bacteria</taxon>
        <taxon>Bacillati</taxon>
        <taxon>Bacillota</taxon>
        <taxon>Bacilli</taxon>
        <taxon>Bacillales</taxon>
        <taxon>Paenibacillaceae</taxon>
        <taxon>Paenibacillus</taxon>
    </lineage>
</organism>
<dbReference type="InterPro" id="IPR039425">
    <property type="entry name" value="RNA_pol_sigma-70-like"/>
</dbReference>
<dbReference type="PROSITE" id="PS01063">
    <property type="entry name" value="SIGMA70_ECF"/>
    <property type="match status" value="1"/>
</dbReference>
<evidence type="ECO:0000259" key="8">
    <source>
        <dbReference type="Pfam" id="PF08281"/>
    </source>
</evidence>
<evidence type="ECO:0000256" key="5">
    <source>
        <dbReference type="ARBA" id="ARBA00023163"/>
    </source>
</evidence>
<evidence type="ECO:0000256" key="6">
    <source>
        <dbReference type="RuleBase" id="RU000716"/>
    </source>
</evidence>
<dbReference type="Gene3D" id="1.10.10.10">
    <property type="entry name" value="Winged helix-like DNA-binding domain superfamily/Winged helix DNA-binding domain"/>
    <property type="match status" value="1"/>
</dbReference>
<dbReference type="CDD" id="cd06171">
    <property type="entry name" value="Sigma70_r4"/>
    <property type="match status" value="1"/>
</dbReference>
<evidence type="ECO:0000313" key="9">
    <source>
        <dbReference type="EMBL" id="GBG10841.1"/>
    </source>
</evidence>
<dbReference type="GO" id="GO:0006352">
    <property type="term" value="P:DNA-templated transcription initiation"/>
    <property type="evidence" value="ECO:0007669"/>
    <property type="project" value="InterPro"/>
</dbReference>
<dbReference type="InterPro" id="IPR014284">
    <property type="entry name" value="RNA_pol_sigma-70_dom"/>
</dbReference>
<keyword evidence="5 6" id="KW-0804">Transcription</keyword>
<protein>
    <recommendedName>
        <fullName evidence="6">RNA polymerase sigma factor</fullName>
    </recommendedName>
</protein>
<dbReference type="RefSeq" id="WP_108995256.1">
    <property type="nucleotide sequence ID" value="NZ_BDQX01000356.1"/>
</dbReference>
<feature type="domain" description="RNA polymerase sigma-70 region 2" evidence="7">
    <location>
        <begin position="27"/>
        <end position="89"/>
    </location>
</feature>
<comment type="caution">
    <text evidence="9">The sequence shown here is derived from an EMBL/GenBank/DDBJ whole genome shotgun (WGS) entry which is preliminary data.</text>
</comment>
<keyword evidence="3 6" id="KW-0731">Sigma factor</keyword>
<dbReference type="InterPro" id="IPR013325">
    <property type="entry name" value="RNA_pol_sigma_r2"/>
</dbReference>
<evidence type="ECO:0000256" key="2">
    <source>
        <dbReference type="ARBA" id="ARBA00023015"/>
    </source>
</evidence>
<proteinExistence type="inferred from homology"/>
<feature type="domain" description="RNA polymerase sigma factor 70 region 4 type 2" evidence="8">
    <location>
        <begin position="127"/>
        <end position="177"/>
    </location>
</feature>
<dbReference type="InterPro" id="IPR036388">
    <property type="entry name" value="WH-like_DNA-bd_sf"/>
</dbReference>
<evidence type="ECO:0000256" key="1">
    <source>
        <dbReference type="ARBA" id="ARBA00010641"/>
    </source>
</evidence>
<dbReference type="InterPro" id="IPR013324">
    <property type="entry name" value="RNA_pol_sigma_r3/r4-like"/>
</dbReference>
<evidence type="ECO:0000256" key="4">
    <source>
        <dbReference type="ARBA" id="ARBA00023125"/>
    </source>
</evidence>
<evidence type="ECO:0000259" key="7">
    <source>
        <dbReference type="Pfam" id="PF04542"/>
    </source>
</evidence>
<dbReference type="NCBIfam" id="TIGR02937">
    <property type="entry name" value="sigma70-ECF"/>
    <property type="match status" value="1"/>
</dbReference>
<dbReference type="SUPFAM" id="SSF88659">
    <property type="entry name" value="Sigma3 and sigma4 domains of RNA polymerase sigma factors"/>
    <property type="match status" value="1"/>
</dbReference>
<keyword evidence="2 6" id="KW-0805">Transcription regulation</keyword>